<dbReference type="AlphaFoldDB" id="A0A0C2I650"/>
<dbReference type="InterPro" id="IPR050951">
    <property type="entry name" value="Retrovirus_Pol_polyprotein"/>
</dbReference>
<dbReference type="Gene3D" id="3.30.420.10">
    <property type="entry name" value="Ribonuclease H-like superfamily/Ribonuclease H"/>
    <property type="match status" value="1"/>
</dbReference>
<dbReference type="GO" id="GO:0015074">
    <property type="term" value="P:DNA integration"/>
    <property type="evidence" value="ECO:0007669"/>
    <property type="project" value="InterPro"/>
</dbReference>
<gene>
    <name evidence="3" type="ORF">RF11_10532</name>
</gene>
<name>A0A0C2I650_THEKT</name>
<dbReference type="EMBL" id="JWZT01005525">
    <property type="protein sequence ID" value="KII60668.1"/>
    <property type="molecule type" value="Genomic_DNA"/>
</dbReference>
<dbReference type="InterPro" id="IPR036397">
    <property type="entry name" value="RNaseH_sf"/>
</dbReference>
<dbReference type="Proteomes" id="UP000031668">
    <property type="component" value="Unassembled WGS sequence"/>
</dbReference>
<accession>A0A0C2I650</accession>
<evidence type="ECO:0000313" key="4">
    <source>
        <dbReference type="Proteomes" id="UP000031668"/>
    </source>
</evidence>
<dbReference type="OrthoDB" id="5982225at2759"/>
<reference evidence="3 4" key="1">
    <citation type="journal article" date="2014" name="Genome Biol. Evol.">
        <title>The genome of the myxosporean Thelohanellus kitauei shows adaptations to nutrient acquisition within its fish host.</title>
        <authorList>
            <person name="Yang Y."/>
            <person name="Xiong J."/>
            <person name="Zhou Z."/>
            <person name="Huo F."/>
            <person name="Miao W."/>
            <person name="Ran C."/>
            <person name="Liu Y."/>
            <person name="Zhang J."/>
            <person name="Feng J."/>
            <person name="Wang M."/>
            <person name="Wang M."/>
            <person name="Wang L."/>
            <person name="Yao B."/>
        </authorList>
    </citation>
    <scope>NUCLEOTIDE SEQUENCE [LARGE SCALE GENOMIC DNA]</scope>
    <source>
        <strain evidence="3">Wuqing</strain>
    </source>
</reference>
<proteinExistence type="predicted"/>
<dbReference type="OMA" id="QNVCYRE"/>
<evidence type="ECO:0000256" key="1">
    <source>
        <dbReference type="SAM" id="MobiDB-lite"/>
    </source>
</evidence>
<dbReference type="PROSITE" id="PS50994">
    <property type="entry name" value="INTEGRASE"/>
    <property type="match status" value="1"/>
</dbReference>
<feature type="region of interest" description="Disordered" evidence="1">
    <location>
        <begin position="236"/>
        <end position="262"/>
    </location>
</feature>
<dbReference type="PANTHER" id="PTHR37984:SF5">
    <property type="entry name" value="PROTEIN NYNRIN-LIKE"/>
    <property type="match status" value="1"/>
</dbReference>
<evidence type="ECO:0000313" key="3">
    <source>
        <dbReference type="EMBL" id="KII60668.1"/>
    </source>
</evidence>
<dbReference type="GO" id="GO:0003676">
    <property type="term" value="F:nucleic acid binding"/>
    <property type="evidence" value="ECO:0007669"/>
    <property type="project" value="InterPro"/>
</dbReference>
<feature type="domain" description="Integrase catalytic" evidence="2">
    <location>
        <begin position="1"/>
        <end position="96"/>
    </location>
</feature>
<dbReference type="PANTHER" id="PTHR37984">
    <property type="entry name" value="PROTEIN CBG26694"/>
    <property type="match status" value="1"/>
</dbReference>
<dbReference type="InterPro" id="IPR001584">
    <property type="entry name" value="Integrase_cat-core"/>
</dbReference>
<keyword evidence="4" id="KW-1185">Reference proteome</keyword>
<dbReference type="InterPro" id="IPR012337">
    <property type="entry name" value="RNaseH-like_sf"/>
</dbReference>
<protein>
    <submittedName>
        <fullName evidence="3">Gag-Pro-Pol polyprotein</fullName>
    </submittedName>
</protein>
<sequence length="262" mass="30791">MGIPLQIVSDNGPQFISSEFRLFCRRNCIKHIKSTPYHSRTNGLAERTIRTIKERYFRSKDVKEIDERLIKVLQAYRNTIHSSTQRTPAEVIFNFPVRNVLDNVRPSIANNAYISMSKQRNYKNIHCTLREFNINEPVWVYNTLTKKFEHGIVVKRTGYLSYLVKIGERILRKHADHLRLSQYPPKNQVNRNEDSYITFRDDPIPITTQIHNPTPEPSEIIPRRSERLKHKQNVCYRESSDESLGEEGHNVVDHNNELTHAQ</sequence>
<dbReference type="SUPFAM" id="SSF53098">
    <property type="entry name" value="Ribonuclease H-like"/>
    <property type="match status" value="1"/>
</dbReference>
<organism evidence="3 4">
    <name type="scientific">Thelohanellus kitauei</name>
    <name type="common">Myxosporean</name>
    <dbReference type="NCBI Taxonomy" id="669202"/>
    <lineage>
        <taxon>Eukaryota</taxon>
        <taxon>Metazoa</taxon>
        <taxon>Cnidaria</taxon>
        <taxon>Myxozoa</taxon>
        <taxon>Myxosporea</taxon>
        <taxon>Bivalvulida</taxon>
        <taxon>Platysporina</taxon>
        <taxon>Myxobolidae</taxon>
        <taxon>Thelohanellus</taxon>
    </lineage>
</organism>
<evidence type="ECO:0000259" key="2">
    <source>
        <dbReference type="PROSITE" id="PS50994"/>
    </source>
</evidence>
<feature type="compositionally biased region" description="Basic and acidic residues" evidence="1">
    <location>
        <begin position="246"/>
        <end position="262"/>
    </location>
</feature>
<comment type="caution">
    <text evidence="3">The sequence shown here is derived from an EMBL/GenBank/DDBJ whole genome shotgun (WGS) entry which is preliminary data.</text>
</comment>